<gene>
    <name evidence="1" type="ORF">H8S18_12180</name>
</gene>
<dbReference type="InterPro" id="IPR038071">
    <property type="entry name" value="UROD/MetE-like_sf"/>
</dbReference>
<sequence>MAKIDIRKDPAAMQTAAGYPQVKEMETAFLFSAKEKTTLRGLAKEVAGLAAQPEMKKKAEKWTVHNDLKSDEPLVFIDPENGWNEIIPPSGLVCSDPLARVWEMHLRKQVYWATVLRDDKVIEPFFDVPYSYTDTGWGIDPVLEGGENGGAYHIKKAIEQYETDFEKLHAPQIILDEEESGRLMDLATGLFDGILTVRRKNVWWWTLGLCFDYVYLRGMEDFMCDCLLEPEWVHRMFKLICDGKLAMLDFLEENGLLASNNGGTYVGSGGFGFTDELPRAGTDPVRTQDMWGFCDAQETAQMAPELYAEFVLPYHKKILERFGLSCYGCCEGYHGRWNYVKTLPHLRRVSVSPWADLSTVPEYLGKNYIASVKPNPAPLAFHSIDEETVRRDCREAVQKTKGGICEFIMKDNNTLGGNPQNAARWVQIMREEIEKI</sequence>
<dbReference type="RefSeq" id="WP_186858538.1">
    <property type="nucleotide sequence ID" value="NZ_JACOON010000006.1"/>
</dbReference>
<evidence type="ECO:0000313" key="2">
    <source>
        <dbReference type="Proteomes" id="UP000606889"/>
    </source>
</evidence>
<evidence type="ECO:0000313" key="1">
    <source>
        <dbReference type="EMBL" id="MBC5649098.1"/>
    </source>
</evidence>
<proteinExistence type="predicted"/>
<comment type="caution">
    <text evidence="1">The sequence shown here is derived from an EMBL/GenBank/DDBJ whole genome shotgun (WGS) entry which is preliminary data.</text>
</comment>
<accession>A0ABR7EH68</accession>
<evidence type="ECO:0008006" key="3">
    <source>
        <dbReference type="Google" id="ProtNLM"/>
    </source>
</evidence>
<organism evidence="1 2">
    <name type="scientific">Christensenella tenuis</name>
    <dbReference type="NCBI Taxonomy" id="2763033"/>
    <lineage>
        <taxon>Bacteria</taxon>
        <taxon>Bacillati</taxon>
        <taxon>Bacillota</taxon>
        <taxon>Clostridia</taxon>
        <taxon>Christensenellales</taxon>
        <taxon>Christensenellaceae</taxon>
        <taxon>Christensenella</taxon>
    </lineage>
</organism>
<reference evidence="1 2" key="1">
    <citation type="submission" date="2020-08" db="EMBL/GenBank/DDBJ databases">
        <title>Genome public.</title>
        <authorList>
            <person name="Liu C."/>
            <person name="Sun Q."/>
        </authorList>
    </citation>
    <scope>NUCLEOTIDE SEQUENCE [LARGE SCALE GENOMIC DNA]</scope>
    <source>
        <strain evidence="1 2">NSJ-35</strain>
    </source>
</reference>
<protein>
    <recommendedName>
        <fullName evidence="3">Uroporphyrinogen decarboxylase (URO-D) domain-containing protein</fullName>
    </recommendedName>
</protein>
<name>A0ABR7EH68_9FIRM</name>
<dbReference type="EMBL" id="JACOON010000006">
    <property type="protein sequence ID" value="MBC5649098.1"/>
    <property type="molecule type" value="Genomic_DNA"/>
</dbReference>
<dbReference type="Gene3D" id="3.20.20.210">
    <property type="match status" value="1"/>
</dbReference>
<dbReference type="Proteomes" id="UP000606889">
    <property type="component" value="Unassembled WGS sequence"/>
</dbReference>
<keyword evidence="2" id="KW-1185">Reference proteome</keyword>